<dbReference type="PANTHER" id="PTHR34203">
    <property type="entry name" value="METHYLTRANSFERASE, FKBM FAMILY PROTEIN"/>
    <property type="match status" value="1"/>
</dbReference>
<dbReference type="AlphaFoldDB" id="A0A563VZ61"/>
<gene>
    <name evidence="2" type="ORF">H1P_4860006</name>
</gene>
<evidence type="ECO:0000259" key="1">
    <source>
        <dbReference type="Pfam" id="PF05050"/>
    </source>
</evidence>
<sequence>MRLPCLNDYVGRAAFYVGDLDRKLTWICAQIVKPGDTVLDIGANIGMVTLWLSTLVGKNGKVHAFEPNPDLHSILEETLTHNQVSNVCLHPVALGAEQGSLELRIPRVNAGAASLIRNRELIDCDVVEVLVRPLSKIVDEEGIKSIGLLKIDVEGFEAEVFKGGQEVLEAIRPKAILFELNEKLEKPVREQPAIKILSDLGYGFFSIPRCLFRMHLEYFEPDSSNSLIGHDFLAVPKGECYENIAKLVRAD</sequence>
<dbReference type="InterPro" id="IPR052514">
    <property type="entry name" value="SAM-dependent_MTase"/>
</dbReference>
<accession>A0A563VZ61</accession>
<dbReference type="InterPro" id="IPR029063">
    <property type="entry name" value="SAM-dependent_MTases_sf"/>
</dbReference>
<dbReference type="SUPFAM" id="SSF53335">
    <property type="entry name" value="S-adenosyl-L-methionine-dependent methyltransferases"/>
    <property type="match status" value="1"/>
</dbReference>
<name>A0A563VZ61_9CYAN</name>
<dbReference type="PANTHER" id="PTHR34203:SF15">
    <property type="entry name" value="SLL1173 PROTEIN"/>
    <property type="match status" value="1"/>
</dbReference>
<feature type="domain" description="Methyltransferase FkbM" evidence="1">
    <location>
        <begin position="40"/>
        <end position="184"/>
    </location>
</feature>
<dbReference type="InterPro" id="IPR006342">
    <property type="entry name" value="FkbM_mtfrase"/>
</dbReference>
<dbReference type="NCBIfam" id="TIGR01444">
    <property type="entry name" value="fkbM_fam"/>
    <property type="match status" value="1"/>
</dbReference>
<proteinExistence type="predicted"/>
<dbReference type="EMBL" id="CAACVJ010000430">
    <property type="protein sequence ID" value="VEP16710.1"/>
    <property type="molecule type" value="Genomic_DNA"/>
</dbReference>
<keyword evidence="3" id="KW-1185">Reference proteome</keyword>
<protein>
    <recommendedName>
        <fullName evidence="1">Methyltransferase FkbM domain-containing protein</fullName>
    </recommendedName>
</protein>
<evidence type="ECO:0000313" key="3">
    <source>
        <dbReference type="Proteomes" id="UP000320055"/>
    </source>
</evidence>
<dbReference type="Gene3D" id="3.40.50.150">
    <property type="entry name" value="Vaccinia Virus protein VP39"/>
    <property type="match status" value="1"/>
</dbReference>
<evidence type="ECO:0000313" key="2">
    <source>
        <dbReference type="EMBL" id="VEP16710.1"/>
    </source>
</evidence>
<organism evidence="2 3">
    <name type="scientific">Hyella patelloides LEGE 07179</name>
    <dbReference type="NCBI Taxonomy" id="945734"/>
    <lineage>
        <taxon>Bacteria</taxon>
        <taxon>Bacillati</taxon>
        <taxon>Cyanobacteriota</taxon>
        <taxon>Cyanophyceae</taxon>
        <taxon>Pleurocapsales</taxon>
        <taxon>Hyellaceae</taxon>
        <taxon>Hyella</taxon>
    </lineage>
</organism>
<dbReference type="OrthoDB" id="574299at2"/>
<dbReference type="Pfam" id="PF05050">
    <property type="entry name" value="Methyltransf_21"/>
    <property type="match status" value="1"/>
</dbReference>
<dbReference type="RefSeq" id="WP_144875468.1">
    <property type="nucleotide sequence ID" value="NZ_LR214220.1"/>
</dbReference>
<reference evidence="2 3" key="1">
    <citation type="submission" date="2019-01" db="EMBL/GenBank/DDBJ databases">
        <authorList>
            <person name="Brito A."/>
        </authorList>
    </citation>
    <scope>NUCLEOTIDE SEQUENCE [LARGE SCALE GENOMIC DNA]</scope>
    <source>
        <strain evidence="2">1</strain>
    </source>
</reference>
<dbReference type="Proteomes" id="UP000320055">
    <property type="component" value="Unassembled WGS sequence"/>
</dbReference>